<dbReference type="Proteomes" id="UP001298681">
    <property type="component" value="Unassembled WGS sequence"/>
</dbReference>
<dbReference type="Pfam" id="PF07388">
    <property type="entry name" value="A-2_8-polyST"/>
    <property type="match status" value="1"/>
</dbReference>
<keyword evidence="2" id="KW-1185">Reference proteome</keyword>
<dbReference type="EMBL" id="JAKNHQ010000003">
    <property type="protein sequence ID" value="MCG4610071.1"/>
    <property type="molecule type" value="Genomic_DNA"/>
</dbReference>
<proteinExistence type="predicted"/>
<gene>
    <name evidence="1" type="ORF">L0P57_03845</name>
</gene>
<accession>A0ABS9MHN2</accession>
<comment type="caution">
    <text evidence="1">The sequence shown here is derived from an EMBL/GenBank/DDBJ whole genome shotgun (WGS) entry which is preliminary data.</text>
</comment>
<reference evidence="1 2" key="1">
    <citation type="submission" date="2022-01" db="EMBL/GenBank/DDBJ databases">
        <title>Collection of gut derived symbiotic bacterial strains cultured from healthy donors.</title>
        <authorList>
            <person name="Lin H."/>
            <person name="Kohout C."/>
            <person name="Waligurski E."/>
            <person name="Pamer E.G."/>
        </authorList>
    </citation>
    <scope>NUCLEOTIDE SEQUENCE [LARGE SCALE GENOMIC DNA]</scope>
    <source>
        <strain evidence="1 2">DFI.7.58</strain>
    </source>
</reference>
<dbReference type="InterPro" id="IPR010866">
    <property type="entry name" value="A-2_8-polyST"/>
</dbReference>
<organism evidence="1 2">
    <name type="scientific">Anaeromassilibacillus senegalensis</name>
    <dbReference type="NCBI Taxonomy" id="1673717"/>
    <lineage>
        <taxon>Bacteria</taxon>
        <taxon>Bacillati</taxon>
        <taxon>Bacillota</taxon>
        <taxon>Clostridia</taxon>
        <taxon>Eubacteriales</taxon>
        <taxon>Acutalibacteraceae</taxon>
        <taxon>Anaeromassilibacillus</taxon>
    </lineage>
</organism>
<sequence length="382" mass="44788">MLNNKVLLVVNSVYQLFTAVHMKRSILAKKEADLLVTDITAVLHTYIPRLKETGLFAQVIFGKTKEWNQKYAAAKGDTLDEGFQNASHTLRWMLNEELADYSEVYFSNFDPFIRMLACQFDRPSCEFIWYEDGFSTYVIDYLREDRAPINRHPAGGKIREKVRRVLLYEPHLALRGDHLINQALPKVDRNDQELKLLLNYIFDYQKPEERMDFIFLEQSFRAEGIQTNDFALMRLCQQAVGPGRFLVKPHPRNPENVPFQLGLTRKYPTEAPWELFLFNENPEHCTTITVCSNAALTSRIVFGMDVNTVMLYRLFEGKILWKEDAILKQYLRKFRRQFAGNNYYVPQTVYELQDILMYLGGRHEPTDQSFHHYSRVSGRKLS</sequence>
<evidence type="ECO:0000313" key="2">
    <source>
        <dbReference type="Proteomes" id="UP001298681"/>
    </source>
</evidence>
<dbReference type="RefSeq" id="WP_237966472.1">
    <property type="nucleotide sequence ID" value="NZ_JAKNHQ010000003.1"/>
</dbReference>
<name>A0ABS9MHN2_9FIRM</name>
<evidence type="ECO:0000313" key="1">
    <source>
        <dbReference type="EMBL" id="MCG4610071.1"/>
    </source>
</evidence>
<protein>
    <submittedName>
        <fullName evidence="1">Alpha-2,8-polysialyltransferase family protein</fullName>
    </submittedName>
</protein>